<protein>
    <recommendedName>
        <fullName evidence="5">Delta-60 repeat domain-containing protein</fullName>
    </recommendedName>
</protein>
<proteinExistence type="predicted"/>
<dbReference type="Pfam" id="PF17164">
    <property type="entry name" value="DUF5122"/>
    <property type="match status" value="3"/>
</dbReference>
<dbReference type="AlphaFoldDB" id="A0A160DUK3"/>
<dbReference type="RefSeq" id="WP_067645548.1">
    <property type="nucleotide sequence ID" value="NZ_CP015249.1"/>
</dbReference>
<name>A0A160DUK3_9GAMM</name>
<feature type="region of interest" description="Disordered" evidence="1">
    <location>
        <begin position="391"/>
        <end position="425"/>
    </location>
</feature>
<evidence type="ECO:0000313" key="4">
    <source>
        <dbReference type="Proteomes" id="UP000076830"/>
    </source>
</evidence>
<evidence type="ECO:0000256" key="2">
    <source>
        <dbReference type="SAM" id="SignalP"/>
    </source>
</evidence>
<keyword evidence="4" id="KW-1185">Reference proteome</keyword>
<gene>
    <name evidence="3" type="ORF">I596_1354</name>
</gene>
<evidence type="ECO:0008006" key="5">
    <source>
        <dbReference type="Google" id="ProtNLM"/>
    </source>
</evidence>
<dbReference type="KEGG" id="dko:I596_1354"/>
<reference evidence="3 4" key="1">
    <citation type="submission" date="2016-04" db="EMBL/GenBank/DDBJ databases">
        <title>Complete genome sequence of Dokdonella koreensis DS-123T.</title>
        <authorList>
            <person name="Kim J.F."/>
            <person name="Lee H."/>
            <person name="Kwak M.-J."/>
        </authorList>
    </citation>
    <scope>NUCLEOTIDE SEQUENCE [LARGE SCALE GENOMIC DNA]</scope>
    <source>
        <strain evidence="3 4">DS-123</strain>
    </source>
</reference>
<dbReference type="NCBIfam" id="TIGR02608">
    <property type="entry name" value="delta_60_rpt"/>
    <property type="match status" value="4"/>
</dbReference>
<sequence length="472" mass="47841">MKSLALAVLAATAAAGAAAATSVPLLDRSFGQDGVLLVTPVNPPPTAAAGLRAARVGTDGSIFLAGSEHGPDGQTRPYVAKLLPNGQPDPGFGSGGRFVFALDPALYPYGASLGDIALLGDGRIVFASGVLLDISGVSATTLLGVLTPFGQLDPSFAGVGYRRFDYAASGAQPAALTYNGQLAVDAADRILLSAPTGAPAAAVARFLPDGALDPAYGAAGIAWLPASTSLGRLLLDDTDALLVAGVEKPVNAPGRLAVARLLSNGALDLGFGGGLATMEVAASASDFPQVGSLARDRTGRILVGHAVISLTSTSFSLDAARFTTAGQLDPRFNAQQQQPGHPGLVRIANDAVWMAGTFAFPTADRRIVVLGSSYRVAGAAGLAFARLREDASSDPSLPAGPDGPAHLMPVLGRSGNDDGVIDADPDPQGRLVVAGQTHGPLGDCYFVMRLIGDRLFADGHEPAARPMQCPSP</sequence>
<evidence type="ECO:0000256" key="1">
    <source>
        <dbReference type="SAM" id="MobiDB-lite"/>
    </source>
</evidence>
<dbReference type="InterPro" id="IPR013431">
    <property type="entry name" value="Delta_60_rpt"/>
</dbReference>
<organism evidence="3 4">
    <name type="scientific">Dokdonella koreensis DS-123</name>
    <dbReference type="NCBI Taxonomy" id="1300342"/>
    <lineage>
        <taxon>Bacteria</taxon>
        <taxon>Pseudomonadati</taxon>
        <taxon>Pseudomonadota</taxon>
        <taxon>Gammaproteobacteria</taxon>
        <taxon>Lysobacterales</taxon>
        <taxon>Rhodanobacteraceae</taxon>
        <taxon>Dokdonella</taxon>
    </lineage>
</organism>
<accession>A0A160DUK3</accession>
<dbReference type="Proteomes" id="UP000076830">
    <property type="component" value="Chromosome"/>
</dbReference>
<feature type="chain" id="PRO_5007813676" description="Delta-60 repeat domain-containing protein" evidence="2">
    <location>
        <begin position="20"/>
        <end position="472"/>
    </location>
</feature>
<feature type="signal peptide" evidence="2">
    <location>
        <begin position="1"/>
        <end position="19"/>
    </location>
</feature>
<keyword evidence="2" id="KW-0732">Signal</keyword>
<dbReference type="EMBL" id="CP015249">
    <property type="protein sequence ID" value="ANB17383.1"/>
    <property type="molecule type" value="Genomic_DNA"/>
</dbReference>
<dbReference type="STRING" id="1300342.I596_1354"/>
<dbReference type="Gene3D" id="2.80.10.50">
    <property type="match status" value="2"/>
</dbReference>
<evidence type="ECO:0000313" key="3">
    <source>
        <dbReference type="EMBL" id="ANB17383.1"/>
    </source>
</evidence>